<gene>
    <name evidence="1" type="ORF">MBORA_20040</name>
</gene>
<evidence type="ECO:0000313" key="1">
    <source>
        <dbReference type="EMBL" id="KZX09942.1"/>
    </source>
</evidence>
<name>A0A165YW89_METOA</name>
<comment type="caution">
    <text evidence="1">The sequence shown here is derived from an EMBL/GenBank/DDBJ whole genome shotgun (WGS) entry which is preliminary data.</text>
</comment>
<dbReference type="AlphaFoldDB" id="A0A165YW89"/>
<dbReference type="GO" id="GO:0016740">
    <property type="term" value="F:transferase activity"/>
    <property type="evidence" value="ECO:0007669"/>
    <property type="project" value="UniProtKB-KW"/>
</dbReference>
<evidence type="ECO:0000313" key="2">
    <source>
        <dbReference type="Proteomes" id="UP000077428"/>
    </source>
</evidence>
<dbReference type="PATRIC" id="fig|66851.6.peg.2197"/>
<reference evidence="2" key="1">
    <citation type="journal article" date="2016" name="Genome Announc.">
        <title>Draft Genome Sequences of Methanobrevibacter curvatus DSM11111, Methanobrevibacter cuticularis DSM11139, Methanobrevibacter filiformis DSM11501, and Methanobrevibacter oralis DSM7256.</title>
        <authorList>
            <person name="Poehlein A."/>
            <person name="Seedorf H."/>
        </authorList>
    </citation>
    <scope>NUCLEOTIDE SEQUENCE [LARGE SCALE GENOMIC DNA]</scope>
    <source>
        <strain evidence="2">DSM 7256 / JCM 30027 / ZR</strain>
    </source>
</reference>
<dbReference type="NCBIfam" id="TIGR01827">
    <property type="entry name" value="gatC_rel"/>
    <property type="match status" value="1"/>
</dbReference>
<accession>A0A165YW89</accession>
<proteinExistence type="predicted"/>
<keyword evidence="2" id="KW-1185">Reference proteome</keyword>
<dbReference type="NCBIfam" id="NF000681">
    <property type="entry name" value="PRK00034.3-1"/>
    <property type="match status" value="1"/>
</dbReference>
<dbReference type="EMBL" id="LWMU01000136">
    <property type="protein sequence ID" value="KZX09942.1"/>
    <property type="molecule type" value="Genomic_DNA"/>
</dbReference>
<dbReference type="STRING" id="66851.MBORA_20040"/>
<sequence>MTIEKDAEEIIDKFSKTLENIPDLEETWYITDNLNLTRDDESHEKNPEKILRNARIDKDGNLIVKKADWTN</sequence>
<protein>
    <submittedName>
        <fullName evidence="1">Aspartyl/glutamyl-tRNA amidotransferase subunit C</fullName>
    </submittedName>
</protein>
<dbReference type="InterPro" id="IPR010120">
    <property type="entry name" value="Glu-ADT_subunit_C_archaea"/>
</dbReference>
<dbReference type="RefSeq" id="WP_042692707.1">
    <property type="nucleotide sequence ID" value="NZ_CABMAB010000012.1"/>
</dbReference>
<dbReference type="Proteomes" id="UP000077428">
    <property type="component" value="Unassembled WGS sequence"/>
</dbReference>
<organism evidence="1 2">
    <name type="scientific">Methanobrevibacter oralis</name>
    <dbReference type="NCBI Taxonomy" id="66851"/>
    <lineage>
        <taxon>Archaea</taxon>
        <taxon>Methanobacteriati</taxon>
        <taxon>Methanobacteriota</taxon>
        <taxon>Methanomada group</taxon>
        <taxon>Methanobacteria</taxon>
        <taxon>Methanobacteriales</taxon>
        <taxon>Methanobacteriaceae</taxon>
        <taxon>Methanobrevibacter</taxon>
    </lineage>
</organism>
<dbReference type="OrthoDB" id="69552at2157"/>